<dbReference type="RefSeq" id="WP_014459266.1">
    <property type="nucleotide sequence ID" value="NC_017138.1"/>
</dbReference>
<proteinExistence type="predicted"/>
<evidence type="ECO:0000313" key="2">
    <source>
        <dbReference type="Proteomes" id="UP000001283"/>
    </source>
</evidence>
<dbReference type="EMBL" id="CP003017">
    <property type="protein sequence ID" value="AEN88840.1"/>
    <property type="molecule type" value="Genomic_DNA"/>
</dbReference>
<gene>
    <name evidence="1" type="ORF">BMWSH_1958</name>
</gene>
<dbReference type="KEGG" id="bmh:BMWSH_1958"/>
<name>A0A8D3WXX8_PRIMW</name>
<organism evidence="1 2">
    <name type="scientific">Priestia megaterium (strain WSH-002)</name>
    <name type="common">Bacillus megaterium</name>
    <dbReference type="NCBI Taxonomy" id="1006007"/>
    <lineage>
        <taxon>Bacteria</taxon>
        <taxon>Bacillati</taxon>
        <taxon>Bacillota</taxon>
        <taxon>Bacilli</taxon>
        <taxon>Bacillales</taxon>
        <taxon>Bacillaceae</taxon>
        <taxon>Priestia</taxon>
    </lineage>
</organism>
<sequence>MKVAEIMESVTNFFKEHVAPPHRIISYESIQNGGWKITLEAFEEQEYMRRYAKDELLGIYEVLVNKQHNITSFSRTSLRYRSSPAEK</sequence>
<accession>A0A8D3WXX8</accession>
<reference evidence="1 2" key="1">
    <citation type="journal article" date="2011" name="J. Bacteriol.">
        <title>Complete genome sequence of the industrial strain Bacillus megaterium WSH-002.</title>
        <authorList>
            <person name="Liu L."/>
            <person name="Li Y."/>
            <person name="Zhang J."/>
            <person name="Zou W."/>
            <person name="Zhou Z."/>
            <person name="Liu J."/>
            <person name="Li X."/>
            <person name="Wang L."/>
            <person name="Chen J."/>
        </authorList>
    </citation>
    <scope>NUCLEOTIDE SEQUENCE [LARGE SCALE GENOMIC DNA]</scope>
    <source>
        <strain evidence="1 2">WSH-002</strain>
    </source>
</reference>
<dbReference type="Proteomes" id="UP000001283">
    <property type="component" value="Chromosome"/>
</dbReference>
<dbReference type="AlphaFoldDB" id="A0A8D3WXX8"/>
<protein>
    <submittedName>
        <fullName evidence="1">Gas vesicle protein GvpR</fullName>
    </submittedName>
</protein>
<evidence type="ECO:0000313" key="1">
    <source>
        <dbReference type="EMBL" id="AEN88840.1"/>
    </source>
</evidence>